<feature type="compositionally biased region" description="Low complexity" evidence="1">
    <location>
        <begin position="196"/>
        <end position="207"/>
    </location>
</feature>
<feature type="compositionally biased region" description="Basic residues" evidence="1">
    <location>
        <begin position="169"/>
        <end position="182"/>
    </location>
</feature>
<keyword evidence="4" id="KW-1185">Reference proteome</keyword>
<sequence>MSEEAPKAVHWSESEAQQPPGDVQHEHPWRKGYSETGEWNGYAAPAAPNHDTASGGDLTQMMNGLAVSPDDPNGPVPVSHAATAENEHAVGDNGYAGYGSPVDPGAYAGYGSGYAETGQANMGNAGSGYTDTGYTPTGFGEYVYSNQAYVPSPTHGGGSASVPHNASAKSRHSLSGKSKSRTPRYSESHHNKSSHAKSASHSGHAHGQNNAYAGYSNDWPSGSSSQPNSGYAHGAPSQGHHMALTRSNEQATAPWPTNDESSELDRLDRLAEERLYPTPSHQVARGGEMQDYYSQYGWPQQSYRETIPRGLHTERPSHASSRREDSRNSSSTFKVHRSNEFWVGRVLKVDWPEPHGSTLDNNTLFSARRDDFFTKRRRFIIAKYFDGHCHCVPILTYGNQGIKKNGVKPEHHGIVHSSDVEPKPLDREPPMGFAPIEMVPNTMMERLRVESRVNYAKIYTVEHNIPVCFVGYIVPEHIDMVFNTAKALGLF</sequence>
<feature type="region of interest" description="Disordered" evidence="1">
    <location>
        <begin position="1"/>
        <end position="79"/>
    </location>
</feature>
<feature type="compositionally biased region" description="Basic and acidic residues" evidence="1">
    <location>
        <begin position="23"/>
        <end position="33"/>
    </location>
</feature>
<gene>
    <name evidence="3" type="ORF">SPI_07355</name>
</gene>
<proteinExistence type="predicted"/>
<feature type="region of interest" description="Disordered" evidence="1">
    <location>
        <begin position="154"/>
        <end position="241"/>
    </location>
</feature>
<organism evidence="3 4">
    <name type="scientific">Niveomyces insectorum RCEF 264</name>
    <dbReference type="NCBI Taxonomy" id="1081102"/>
    <lineage>
        <taxon>Eukaryota</taxon>
        <taxon>Fungi</taxon>
        <taxon>Dikarya</taxon>
        <taxon>Ascomycota</taxon>
        <taxon>Pezizomycotina</taxon>
        <taxon>Sordariomycetes</taxon>
        <taxon>Hypocreomycetidae</taxon>
        <taxon>Hypocreales</taxon>
        <taxon>Cordycipitaceae</taxon>
        <taxon>Niveomyces</taxon>
    </lineage>
</organism>
<dbReference type="InterPro" id="IPR046497">
    <property type="entry name" value="DUF6590"/>
</dbReference>
<dbReference type="STRING" id="1081102.A0A167PSE0"/>
<feature type="compositionally biased region" description="Basic and acidic residues" evidence="1">
    <location>
        <begin position="312"/>
        <end position="327"/>
    </location>
</feature>
<dbReference type="Proteomes" id="UP000076874">
    <property type="component" value="Unassembled WGS sequence"/>
</dbReference>
<evidence type="ECO:0000259" key="2">
    <source>
        <dbReference type="Pfam" id="PF20233"/>
    </source>
</evidence>
<dbReference type="OrthoDB" id="3559580at2759"/>
<accession>A0A167PSE0</accession>
<feature type="region of interest" description="Disordered" evidence="1">
    <location>
        <begin position="312"/>
        <end position="331"/>
    </location>
</feature>
<dbReference type="Pfam" id="PF20233">
    <property type="entry name" value="DUF6590"/>
    <property type="match status" value="1"/>
</dbReference>
<dbReference type="AlphaFoldDB" id="A0A167PSE0"/>
<feature type="compositionally biased region" description="Basic and acidic residues" evidence="1">
    <location>
        <begin position="1"/>
        <end position="13"/>
    </location>
</feature>
<evidence type="ECO:0000256" key="1">
    <source>
        <dbReference type="SAM" id="MobiDB-lite"/>
    </source>
</evidence>
<dbReference type="EMBL" id="AZHD01000015">
    <property type="protein sequence ID" value="OAA56974.1"/>
    <property type="molecule type" value="Genomic_DNA"/>
</dbReference>
<feature type="domain" description="DUF6590" evidence="2">
    <location>
        <begin position="339"/>
        <end position="480"/>
    </location>
</feature>
<comment type="caution">
    <text evidence="3">The sequence shown here is derived from an EMBL/GenBank/DDBJ whole genome shotgun (WGS) entry which is preliminary data.</text>
</comment>
<dbReference type="PANTHER" id="PTHR35391">
    <property type="entry name" value="C2H2-TYPE DOMAIN-CONTAINING PROTEIN-RELATED"/>
    <property type="match status" value="1"/>
</dbReference>
<protein>
    <recommendedName>
        <fullName evidence="2">DUF6590 domain-containing protein</fullName>
    </recommendedName>
</protein>
<evidence type="ECO:0000313" key="4">
    <source>
        <dbReference type="Proteomes" id="UP000076874"/>
    </source>
</evidence>
<dbReference type="PANTHER" id="PTHR35391:SF5">
    <property type="entry name" value="DUF6590 DOMAIN-CONTAINING PROTEIN"/>
    <property type="match status" value="1"/>
</dbReference>
<reference evidence="3 4" key="1">
    <citation type="journal article" date="2016" name="Genome Biol. Evol.">
        <title>Divergent and convergent evolution of fungal pathogenicity.</title>
        <authorList>
            <person name="Shang Y."/>
            <person name="Xiao G."/>
            <person name="Zheng P."/>
            <person name="Cen K."/>
            <person name="Zhan S."/>
            <person name="Wang C."/>
        </authorList>
    </citation>
    <scope>NUCLEOTIDE SEQUENCE [LARGE SCALE GENOMIC DNA]</scope>
    <source>
        <strain evidence="3 4">RCEF 264</strain>
    </source>
</reference>
<name>A0A167PSE0_9HYPO</name>
<feature type="compositionally biased region" description="Polar residues" evidence="1">
    <location>
        <begin position="218"/>
        <end position="229"/>
    </location>
</feature>
<evidence type="ECO:0000313" key="3">
    <source>
        <dbReference type="EMBL" id="OAA56974.1"/>
    </source>
</evidence>